<accession>A0A9W8K1U8</accession>
<dbReference type="AlphaFoldDB" id="A0A9W8K1U8"/>
<feature type="signal peptide" evidence="1">
    <location>
        <begin position="1"/>
        <end position="22"/>
    </location>
</feature>
<keyword evidence="3" id="KW-1185">Reference proteome</keyword>
<protein>
    <submittedName>
        <fullName evidence="2">Uncharacterized protein</fullName>
    </submittedName>
</protein>
<proteinExistence type="predicted"/>
<evidence type="ECO:0000313" key="2">
    <source>
        <dbReference type="EMBL" id="KAJ3502701.1"/>
    </source>
</evidence>
<keyword evidence="1" id="KW-0732">Signal</keyword>
<evidence type="ECO:0000256" key="1">
    <source>
        <dbReference type="SAM" id="SignalP"/>
    </source>
</evidence>
<dbReference type="OrthoDB" id="4584900at2759"/>
<evidence type="ECO:0000313" key="3">
    <source>
        <dbReference type="Proteomes" id="UP001148786"/>
    </source>
</evidence>
<organism evidence="2 3">
    <name type="scientific">Agrocybe chaxingu</name>
    <dbReference type="NCBI Taxonomy" id="84603"/>
    <lineage>
        <taxon>Eukaryota</taxon>
        <taxon>Fungi</taxon>
        <taxon>Dikarya</taxon>
        <taxon>Basidiomycota</taxon>
        <taxon>Agaricomycotina</taxon>
        <taxon>Agaricomycetes</taxon>
        <taxon>Agaricomycetidae</taxon>
        <taxon>Agaricales</taxon>
        <taxon>Agaricineae</taxon>
        <taxon>Strophariaceae</taxon>
        <taxon>Agrocybe</taxon>
    </lineage>
</organism>
<name>A0A9W8K1U8_9AGAR</name>
<feature type="chain" id="PRO_5040762880" evidence="1">
    <location>
        <begin position="23"/>
        <end position="260"/>
    </location>
</feature>
<comment type="caution">
    <text evidence="2">The sequence shown here is derived from an EMBL/GenBank/DDBJ whole genome shotgun (WGS) entry which is preliminary data.</text>
</comment>
<dbReference type="EMBL" id="JANKHO010001243">
    <property type="protein sequence ID" value="KAJ3502701.1"/>
    <property type="molecule type" value="Genomic_DNA"/>
</dbReference>
<reference evidence="2" key="1">
    <citation type="submission" date="2022-07" db="EMBL/GenBank/DDBJ databases">
        <title>Genome Sequence of Agrocybe chaxingu.</title>
        <authorList>
            <person name="Buettner E."/>
        </authorList>
    </citation>
    <scope>NUCLEOTIDE SEQUENCE</scope>
    <source>
        <strain evidence="2">MP-N11</strain>
    </source>
</reference>
<gene>
    <name evidence="2" type="ORF">NLJ89_g8765</name>
</gene>
<dbReference type="Proteomes" id="UP001148786">
    <property type="component" value="Unassembled WGS sequence"/>
</dbReference>
<sequence>MRSFLLIPPLIGALLCVIGANAAVAGDSPVRRFALKGAQATQTTNLTPAELYARELTHKRPTRRSTAQRRQESELPEIQANINIGAITASTGSPLGGLTLGTSGLEVDLSGPGVNLVTTASPSWSSRTDRRITISTLSGFPNLGLVQYDASSGLTLGVGLPNGVLVTGVADPGTAAGSLPSFVANYNTGLSDLAVETDVWTIDYITGIISAQWTNPDGSKPVTVLVTDGTNIAATGDVLAFNLAHGLGWFPITLAYTIAP</sequence>